<keyword evidence="8" id="KW-1185">Reference proteome</keyword>
<evidence type="ECO:0000256" key="4">
    <source>
        <dbReference type="PROSITE-ProRule" id="PRU00076"/>
    </source>
</evidence>
<dbReference type="PROSITE" id="PS01186">
    <property type="entry name" value="EGF_2"/>
    <property type="match status" value="1"/>
</dbReference>
<dbReference type="CDD" id="cd00054">
    <property type="entry name" value="EGF_CA"/>
    <property type="match status" value="1"/>
</dbReference>
<dbReference type="PANTHER" id="PTHR24042:SF5">
    <property type="entry name" value="EGF-LIKE CALCIUM-BINDING DOMAIN-CONTAINING PROTEIN"/>
    <property type="match status" value="1"/>
</dbReference>
<dbReference type="SUPFAM" id="SSF57196">
    <property type="entry name" value="EGF/Laminin"/>
    <property type="match status" value="1"/>
</dbReference>
<evidence type="ECO:0000313" key="6">
    <source>
        <dbReference type="EMBL" id="KAG7174679.1"/>
    </source>
</evidence>
<protein>
    <submittedName>
        <fullName evidence="7">Protocadherin Fat 4-like 3</fullName>
    </submittedName>
    <submittedName>
        <fullName evidence="6">Protocadherin Fat 4-like 4</fullName>
    </submittedName>
</protein>
<dbReference type="EMBL" id="JAHLQT010004849">
    <property type="protein sequence ID" value="KAG7175676.1"/>
    <property type="molecule type" value="Genomic_DNA"/>
</dbReference>
<keyword evidence="3" id="KW-0325">Glycoprotein</keyword>
<evidence type="ECO:0000313" key="7">
    <source>
        <dbReference type="EMBL" id="KAG7175676.1"/>
    </source>
</evidence>
<accession>A0A8J5N9S1</accession>
<dbReference type="PROSITE" id="PS00010">
    <property type="entry name" value="ASX_HYDROXYL"/>
    <property type="match status" value="1"/>
</dbReference>
<dbReference type="Pfam" id="PF12662">
    <property type="entry name" value="cEGF"/>
    <property type="match status" value="1"/>
</dbReference>
<keyword evidence="1 4" id="KW-0245">EGF-like domain</keyword>
<dbReference type="GO" id="GO:0005615">
    <property type="term" value="C:extracellular space"/>
    <property type="evidence" value="ECO:0007669"/>
    <property type="project" value="TreeGrafter"/>
</dbReference>
<gene>
    <name evidence="7" type="primary">Fat4-L3</name>
    <name evidence="6" type="synonym">Fat4-L4</name>
    <name evidence="7" type="ORF">Hamer_G026566</name>
    <name evidence="6" type="ORF">Hamer_G026586</name>
</gene>
<evidence type="ECO:0000313" key="8">
    <source>
        <dbReference type="Proteomes" id="UP000747542"/>
    </source>
</evidence>
<organism evidence="7 8">
    <name type="scientific">Homarus americanus</name>
    <name type="common">American lobster</name>
    <dbReference type="NCBI Taxonomy" id="6706"/>
    <lineage>
        <taxon>Eukaryota</taxon>
        <taxon>Metazoa</taxon>
        <taxon>Ecdysozoa</taxon>
        <taxon>Arthropoda</taxon>
        <taxon>Crustacea</taxon>
        <taxon>Multicrustacea</taxon>
        <taxon>Malacostraca</taxon>
        <taxon>Eumalacostraca</taxon>
        <taxon>Eucarida</taxon>
        <taxon>Decapoda</taxon>
        <taxon>Pleocyemata</taxon>
        <taxon>Astacidea</taxon>
        <taxon>Nephropoidea</taxon>
        <taxon>Nephropidae</taxon>
        <taxon>Homarus</taxon>
    </lineage>
</organism>
<comment type="caution">
    <text evidence="4">Lacks conserved residue(s) required for the propagation of feature annotation.</text>
</comment>
<dbReference type="EMBL" id="JAHLQT010007439">
    <property type="protein sequence ID" value="KAG7174679.1"/>
    <property type="molecule type" value="Genomic_DNA"/>
</dbReference>
<evidence type="ECO:0000259" key="5">
    <source>
        <dbReference type="PROSITE" id="PS50026"/>
    </source>
</evidence>
<dbReference type="InterPro" id="IPR026823">
    <property type="entry name" value="cEGF"/>
</dbReference>
<comment type="caution">
    <text evidence="7">The sequence shown here is derived from an EMBL/GenBank/DDBJ whole genome shotgun (WGS) entry which is preliminary data.</text>
</comment>
<evidence type="ECO:0000256" key="2">
    <source>
        <dbReference type="ARBA" id="ARBA00023157"/>
    </source>
</evidence>
<dbReference type="SMART" id="SM00181">
    <property type="entry name" value="EGF"/>
    <property type="match status" value="1"/>
</dbReference>
<feature type="domain" description="EGF-like" evidence="5">
    <location>
        <begin position="37"/>
        <end position="76"/>
    </location>
</feature>
<keyword evidence="2" id="KW-1015">Disulfide bond</keyword>
<dbReference type="GO" id="GO:0008201">
    <property type="term" value="F:heparin binding"/>
    <property type="evidence" value="ECO:0007669"/>
    <property type="project" value="TreeGrafter"/>
</dbReference>
<dbReference type="Gene3D" id="2.10.25.10">
    <property type="entry name" value="Laminin"/>
    <property type="match status" value="1"/>
</dbReference>
<dbReference type="PANTHER" id="PTHR24042">
    <property type="entry name" value="NEL HOMOLOG"/>
    <property type="match status" value="1"/>
</dbReference>
<evidence type="ECO:0000256" key="3">
    <source>
        <dbReference type="ARBA" id="ARBA00023180"/>
    </source>
</evidence>
<proteinExistence type="predicted"/>
<sequence length="139" mass="15293">MARCNVGGLTPRNLSDLHCPDDQQFSVPGQCCKFCLALILCTGSDCHPNATCINLQTTYACHCNAGFTGNNGRTCTDIDECREVGAHHGHYCQAHTTVLTLWAPMSVSLYVILHVRMVEFAFRLVSVSADEGFRDWPVN</sequence>
<dbReference type="InterPro" id="IPR051586">
    <property type="entry name" value="PKC-binding_NELL"/>
</dbReference>
<evidence type="ECO:0000256" key="1">
    <source>
        <dbReference type="ARBA" id="ARBA00022536"/>
    </source>
</evidence>
<dbReference type="InterPro" id="IPR000152">
    <property type="entry name" value="EGF-type_Asp/Asn_hydroxyl_site"/>
</dbReference>
<dbReference type="PROSITE" id="PS50026">
    <property type="entry name" value="EGF_3"/>
    <property type="match status" value="1"/>
</dbReference>
<dbReference type="Proteomes" id="UP000747542">
    <property type="component" value="Unassembled WGS sequence"/>
</dbReference>
<name>A0A8J5N9S1_HOMAM</name>
<dbReference type="AlphaFoldDB" id="A0A8J5N9S1"/>
<reference evidence="7" key="1">
    <citation type="journal article" date="2021" name="Sci. Adv.">
        <title>The American lobster genome reveals insights on longevity, neural, and immune adaptations.</title>
        <authorList>
            <person name="Polinski J.M."/>
            <person name="Zimin A.V."/>
            <person name="Clark K.F."/>
            <person name="Kohn A.B."/>
            <person name="Sadowski N."/>
            <person name="Timp W."/>
            <person name="Ptitsyn A."/>
            <person name="Khanna P."/>
            <person name="Romanova D.Y."/>
            <person name="Williams P."/>
            <person name="Greenwood S.J."/>
            <person name="Moroz L.L."/>
            <person name="Walt D.R."/>
            <person name="Bodnar A.G."/>
        </authorList>
    </citation>
    <scope>NUCLEOTIDE SEQUENCE</scope>
    <source>
        <strain evidence="7">GMGI-L3</strain>
    </source>
</reference>
<dbReference type="InterPro" id="IPR000742">
    <property type="entry name" value="EGF"/>
</dbReference>